<dbReference type="OrthoDB" id="2417739at2"/>
<dbReference type="AlphaFoldDB" id="A0A0U9HJ44"/>
<keyword evidence="4 5" id="KW-0472">Membrane</keyword>
<dbReference type="EMBL" id="BBXV01000035">
    <property type="protein sequence ID" value="GAQ18940.1"/>
    <property type="molecule type" value="Genomic_DNA"/>
</dbReference>
<dbReference type="InterPro" id="IPR013525">
    <property type="entry name" value="ABC2_TM"/>
</dbReference>
<comment type="subcellular location">
    <subcellularLocation>
        <location evidence="1">Membrane</location>
        <topology evidence="1">Multi-pass membrane protein</topology>
    </subcellularLocation>
</comment>
<gene>
    <name evidence="7" type="ORF">OPHB3_2896</name>
</gene>
<dbReference type="Gene3D" id="3.40.1710.10">
    <property type="entry name" value="abc type-2 transporter like domain"/>
    <property type="match status" value="1"/>
</dbReference>
<evidence type="ECO:0000256" key="3">
    <source>
        <dbReference type="ARBA" id="ARBA00022989"/>
    </source>
</evidence>
<feature type="transmembrane region" description="Helical" evidence="5">
    <location>
        <begin position="276"/>
        <end position="302"/>
    </location>
</feature>
<dbReference type="Proteomes" id="UP000052946">
    <property type="component" value="Unassembled WGS sequence"/>
</dbReference>
<comment type="caution">
    <text evidence="7">The sequence shown here is derived from an EMBL/GenBank/DDBJ whole genome shotgun (WGS) entry which is preliminary data.</text>
</comment>
<reference evidence="8" key="1">
    <citation type="submission" date="2015-07" db="EMBL/GenBank/DDBJ databases">
        <title>Draft Genome Sequence of Oceanobacillus picturae Heshi-B3 that Was Isolated from Fermented Rice Bran with Aging Salted Mackerel, Which Was Named Heshiko as Traditional Fermented Seafood in Japan.</title>
        <authorList>
            <person name="Akuzawa S."/>
            <person name="Nakagawa J."/>
            <person name="Kanekatsu T."/>
            <person name="Kanesaki Y."/>
            <person name="Suzuki T."/>
        </authorList>
    </citation>
    <scope>NUCLEOTIDE SEQUENCE [LARGE SCALE GENOMIC DNA]</scope>
    <source>
        <strain evidence="8">Heshi-B3</strain>
    </source>
</reference>
<keyword evidence="3 5" id="KW-1133">Transmembrane helix</keyword>
<proteinExistence type="predicted"/>
<organism evidence="7 8">
    <name type="scientific">Oceanobacillus picturae</name>
    <dbReference type="NCBI Taxonomy" id="171693"/>
    <lineage>
        <taxon>Bacteria</taxon>
        <taxon>Bacillati</taxon>
        <taxon>Bacillota</taxon>
        <taxon>Bacilli</taxon>
        <taxon>Bacillales</taxon>
        <taxon>Bacillaceae</taxon>
        <taxon>Oceanobacillus</taxon>
    </lineage>
</organism>
<feature type="transmembrane region" description="Helical" evidence="5">
    <location>
        <begin position="206"/>
        <end position="225"/>
    </location>
</feature>
<evidence type="ECO:0000313" key="7">
    <source>
        <dbReference type="EMBL" id="GAQ18940.1"/>
    </source>
</evidence>
<evidence type="ECO:0000313" key="8">
    <source>
        <dbReference type="Proteomes" id="UP000052946"/>
    </source>
</evidence>
<dbReference type="GO" id="GO:0016020">
    <property type="term" value="C:membrane"/>
    <property type="evidence" value="ECO:0007669"/>
    <property type="project" value="UniProtKB-SubCell"/>
</dbReference>
<evidence type="ECO:0000256" key="1">
    <source>
        <dbReference type="ARBA" id="ARBA00004141"/>
    </source>
</evidence>
<accession>A0A0U9HJ44</accession>
<feature type="transmembrane region" description="Helical" evidence="5">
    <location>
        <begin position="309"/>
        <end position="334"/>
    </location>
</feature>
<feature type="transmembrane region" description="Helical" evidence="5">
    <location>
        <begin position="20"/>
        <end position="37"/>
    </location>
</feature>
<protein>
    <submittedName>
        <fullName evidence="7">ABC-2 family transporter protein</fullName>
    </submittedName>
</protein>
<evidence type="ECO:0000256" key="5">
    <source>
        <dbReference type="SAM" id="Phobius"/>
    </source>
</evidence>
<dbReference type="GO" id="GO:0140359">
    <property type="term" value="F:ABC-type transporter activity"/>
    <property type="evidence" value="ECO:0007669"/>
    <property type="project" value="InterPro"/>
</dbReference>
<evidence type="ECO:0000259" key="6">
    <source>
        <dbReference type="Pfam" id="PF12698"/>
    </source>
</evidence>
<feature type="transmembrane region" description="Helical" evidence="5">
    <location>
        <begin position="354"/>
        <end position="371"/>
    </location>
</feature>
<dbReference type="RefSeq" id="WP_058950748.1">
    <property type="nucleotide sequence ID" value="NZ_BBXV01000035.1"/>
</dbReference>
<name>A0A0U9HJ44_9BACI</name>
<feature type="domain" description="ABC-2 type transporter transmembrane" evidence="6">
    <location>
        <begin position="17"/>
        <end position="349"/>
    </location>
</feature>
<dbReference type="Pfam" id="PF12698">
    <property type="entry name" value="ABC2_membrane_3"/>
    <property type="match status" value="1"/>
</dbReference>
<evidence type="ECO:0000256" key="2">
    <source>
        <dbReference type="ARBA" id="ARBA00022692"/>
    </source>
</evidence>
<sequence>MKVILQTRFIHLKKHWGSLLFWLLFPIIATLAIMGLTNSLQQDSKVPVGIVVEETTPMALDLVDSIKKTPIIRVEQLSEDEALTQLEQHQLDSVFIIREGYEEQIKKGNRNRLIKSYRSDLSFAYSPIAEMVMSYVQQDTGRTKAVLTIQELSEQYPNTGQIWTWEEIVDKSKEVEAEENLLQTSFTFLNANTKEDENRFVLFNPWGLWAIFSILSTFMVMDWIIRERRKSLSPRFFFMRIALNSYLLRNAMLYLLLFIFVDIITIAVFYKFLGEAVTLALTLAVLSFRLTVLMGAFILAIWINKLPVYYGFSFVLTLLIAIVSGAILPTEGLISRYPWLQLGNPLASFLSKEIGYGWNIVFVILIAIWFVRKEKRNVKGA</sequence>
<feature type="transmembrane region" description="Helical" evidence="5">
    <location>
        <begin position="246"/>
        <end position="270"/>
    </location>
</feature>
<evidence type="ECO:0000256" key="4">
    <source>
        <dbReference type="ARBA" id="ARBA00023136"/>
    </source>
</evidence>
<reference evidence="7 8" key="2">
    <citation type="journal article" date="2016" name="Genome Announc.">
        <title>Draft Genome Sequence of Oceanobacillus picturae Heshi-B3, Isolated from Fermented Rice Bran in a Traditional Japanese Seafood Dish.</title>
        <authorList>
            <person name="Akuzawa S."/>
            <person name="Nagaoka J."/>
            <person name="Kanekatsu M."/>
            <person name="Kanesaki Y."/>
            <person name="Suzuki T."/>
        </authorList>
    </citation>
    <scope>NUCLEOTIDE SEQUENCE [LARGE SCALE GENOMIC DNA]</scope>
    <source>
        <strain evidence="7 8">Heshi-B3</strain>
    </source>
</reference>
<keyword evidence="2 5" id="KW-0812">Transmembrane</keyword>